<comment type="caution">
    <text evidence="7">The sequence shown here is derived from an EMBL/GenBank/DDBJ whole genome shotgun (WGS) entry which is preliminary data.</text>
</comment>
<comment type="subcellular location">
    <subcellularLocation>
        <location evidence="1">Cell membrane</location>
        <topology evidence="1">Multi-pass membrane protein</topology>
    </subcellularLocation>
</comment>
<feature type="transmembrane region" description="Helical" evidence="6">
    <location>
        <begin position="158"/>
        <end position="178"/>
    </location>
</feature>
<feature type="transmembrane region" description="Helical" evidence="6">
    <location>
        <begin position="62"/>
        <end position="79"/>
    </location>
</feature>
<dbReference type="InterPro" id="IPR043428">
    <property type="entry name" value="LivM-like"/>
</dbReference>
<feature type="transmembrane region" description="Helical" evidence="6">
    <location>
        <begin position="246"/>
        <end position="271"/>
    </location>
</feature>
<dbReference type="InterPro" id="IPR001851">
    <property type="entry name" value="ABC_transp_permease"/>
</dbReference>
<feature type="transmembrane region" description="Helical" evidence="6">
    <location>
        <begin position="85"/>
        <end position="104"/>
    </location>
</feature>
<dbReference type="PANTHER" id="PTHR30482:SF17">
    <property type="entry name" value="ABC TRANSPORTER ATP-BINDING PROTEIN"/>
    <property type="match status" value="1"/>
</dbReference>
<feature type="transmembrane region" description="Helical" evidence="6">
    <location>
        <begin position="7"/>
        <end position="24"/>
    </location>
</feature>
<evidence type="ECO:0000256" key="3">
    <source>
        <dbReference type="ARBA" id="ARBA00022692"/>
    </source>
</evidence>
<keyword evidence="8" id="KW-1185">Reference proteome</keyword>
<evidence type="ECO:0000256" key="6">
    <source>
        <dbReference type="SAM" id="Phobius"/>
    </source>
</evidence>
<name>A0ABV5I3R4_9RHOB</name>
<feature type="transmembrane region" description="Helical" evidence="6">
    <location>
        <begin position="206"/>
        <end position="234"/>
    </location>
</feature>
<feature type="transmembrane region" description="Helical" evidence="6">
    <location>
        <begin position="283"/>
        <end position="302"/>
    </location>
</feature>
<dbReference type="PANTHER" id="PTHR30482">
    <property type="entry name" value="HIGH-AFFINITY BRANCHED-CHAIN AMINO ACID TRANSPORT SYSTEM PERMEASE"/>
    <property type="match status" value="1"/>
</dbReference>
<keyword evidence="5 6" id="KW-0472">Membrane</keyword>
<dbReference type="EMBL" id="JBHMEC010000026">
    <property type="protein sequence ID" value="MFB9151237.1"/>
    <property type="molecule type" value="Genomic_DNA"/>
</dbReference>
<proteinExistence type="predicted"/>
<evidence type="ECO:0000256" key="1">
    <source>
        <dbReference type="ARBA" id="ARBA00004651"/>
    </source>
</evidence>
<dbReference type="Proteomes" id="UP001589670">
    <property type="component" value="Unassembled WGS sequence"/>
</dbReference>
<sequence>MVMSQNTILRGAGGAICVLAGAGYLVPEWILYTGALVLAKGLVVLGLCLLLRMNLVSFGQGLYYCAGAYICGLISQAGISDAFLLVVLAAAGSALTGLFIGLFLSAYRGVFFAMFNLALSMILYGVLLKSVSLGGSDGVGVAAPTYLGFAPGTGMRLYVFYVFALAVAAVACLFAYVYSKSEMGLASASVKDCEIRLEYLGLSVRYLVICNFVIASTLAGIGGALVAMVSGHIIPELAYWTTSGEFVFITVLSGPNGILSAFGATAIFETIRLVAGQYMPNSWQFLLGSFLLLSILFMPNGISAMAGRLTSKRTAAPAKEVPDV</sequence>
<accession>A0ABV5I3R4</accession>
<protein>
    <submittedName>
        <fullName evidence="7">Branched-chain amino acid ABC transporter permease</fullName>
    </submittedName>
</protein>
<feature type="transmembrane region" description="Helical" evidence="6">
    <location>
        <begin position="30"/>
        <end position="50"/>
    </location>
</feature>
<keyword evidence="4 6" id="KW-1133">Transmembrane helix</keyword>
<dbReference type="Pfam" id="PF02653">
    <property type="entry name" value="BPD_transp_2"/>
    <property type="match status" value="1"/>
</dbReference>
<gene>
    <name evidence="7" type="ORF">ACFFU4_15910</name>
</gene>
<keyword evidence="2" id="KW-1003">Cell membrane</keyword>
<feature type="transmembrane region" description="Helical" evidence="6">
    <location>
        <begin position="111"/>
        <end position="128"/>
    </location>
</feature>
<evidence type="ECO:0000256" key="2">
    <source>
        <dbReference type="ARBA" id="ARBA00022475"/>
    </source>
</evidence>
<evidence type="ECO:0000256" key="4">
    <source>
        <dbReference type="ARBA" id="ARBA00022989"/>
    </source>
</evidence>
<dbReference type="CDD" id="cd06581">
    <property type="entry name" value="TM_PBP1_LivM_like"/>
    <property type="match status" value="1"/>
</dbReference>
<evidence type="ECO:0000313" key="7">
    <source>
        <dbReference type="EMBL" id="MFB9151237.1"/>
    </source>
</evidence>
<evidence type="ECO:0000313" key="8">
    <source>
        <dbReference type="Proteomes" id="UP001589670"/>
    </source>
</evidence>
<organism evidence="7 8">
    <name type="scientific">Roseovarius ramblicola</name>
    <dbReference type="NCBI Taxonomy" id="2022336"/>
    <lineage>
        <taxon>Bacteria</taxon>
        <taxon>Pseudomonadati</taxon>
        <taxon>Pseudomonadota</taxon>
        <taxon>Alphaproteobacteria</taxon>
        <taxon>Rhodobacterales</taxon>
        <taxon>Roseobacteraceae</taxon>
        <taxon>Roseovarius</taxon>
    </lineage>
</organism>
<reference evidence="7 8" key="1">
    <citation type="submission" date="2024-09" db="EMBL/GenBank/DDBJ databases">
        <authorList>
            <person name="Sun Q."/>
            <person name="Mori K."/>
        </authorList>
    </citation>
    <scope>NUCLEOTIDE SEQUENCE [LARGE SCALE GENOMIC DNA]</scope>
    <source>
        <strain evidence="7 8">CECT 9424</strain>
    </source>
</reference>
<evidence type="ECO:0000256" key="5">
    <source>
        <dbReference type="ARBA" id="ARBA00023136"/>
    </source>
</evidence>
<keyword evidence="3 6" id="KW-0812">Transmembrane</keyword>